<dbReference type="PANTHER" id="PTHR15090">
    <property type="entry name" value="SEQUESTOSOME 1-RELATED"/>
    <property type="match status" value="1"/>
</dbReference>
<feature type="region of interest" description="Disordered" evidence="5">
    <location>
        <begin position="532"/>
        <end position="561"/>
    </location>
</feature>
<feature type="compositionally biased region" description="Pro residues" evidence="5">
    <location>
        <begin position="534"/>
        <end position="544"/>
    </location>
</feature>
<dbReference type="SUPFAM" id="SSF57850">
    <property type="entry name" value="RING/U-box"/>
    <property type="match status" value="4"/>
</dbReference>
<dbReference type="SMART" id="SM00666">
    <property type="entry name" value="PB1"/>
    <property type="match status" value="1"/>
</dbReference>
<dbReference type="GO" id="GO:0070530">
    <property type="term" value="F:K63-linked polyubiquitin modification-dependent protein binding"/>
    <property type="evidence" value="ECO:0007669"/>
    <property type="project" value="TreeGrafter"/>
</dbReference>
<organism evidence="8 9">
    <name type="scientific">Cristinia sonorae</name>
    <dbReference type="NCBI Taxonomy" id="1940300"/>
    <lineage>
        <taxon>Eukaryota</taxon>
        <taxon>Fungi</taxon>
        <taxon>Dikarya</taxon>
        <taxon>Basidiomycota</taxon>
        <taxon>Agaricomycotina</taxon>
        <taxon>Agaricomycetes</taxon>
        <taxon>Agaricomycetidae</taxon>
        <taxon>Agaricales</taxon>
        <taxon>Pleurotineae</taxon>
        <taxon>Stephanosporaceae</taxon>
        <taxon>Cristinia</taxon>
    </lineage>
</organism>
<feature type="region of interest" description="Disordered" evidence="5">
    <location>
        <begin position="357"/>
        <end position="417"/>
    </location>
</feature>
<reference evidence="8" key="1">
    <citation type="journal article" date="2021" name="New Phytol.">
        <title>Evolutionary innovations through gain and loss of genes in the ectomycorrhizal Boletales.</title>
        <authorList>
            <person name="Wu G."/>
            <person name="Miyauchi S."/>
            <person name="Morin E."/>
            <person name="Kuo A."/>
            <person name="Drula E."/>
            <person name="Varga T."/>
            <person name="Kohler A."/>
            <person name="Feng B."/>
            <person name="Cao Y."/>
            <person name="Lipzen A."/>
            <person name="Daum C."/>
            <person name="Hundley H."/>
            <person name="Pangilinan J."/>
            <person name="Johnson J."/>
            <person name="Barry K."/>
            <person name="LaButti K."/>
            <person name="Ng V."/>
            <person name="Ahrendt S."/>
            <person name="Min B."/>
            <person name="Choi I.G."/>
            <person name="Park H."/>
            <person name="Plett J.M."/>
            <person name="Magnuson J."/>
            <person name="Spatafora J.W."/>
            <person name="Nagy L.G."/>
            <person name="Henrissat B."/>
            <person name="Grigoriev I.V."/>
            <person name="Yang Z.L."/>
            <person name="Xu J."/>
            <person name="Martin F.M."/>
        </authorList>
    </citation>
    <scope>NUCLEOTIDE SEQUENCE</scope>
    <source>
        <strain evidence="8">KKN 215</strain>
    </source>
</reference>
<feature type="region of interest" description="Disordered" evidence="5">
    <location>
        <begin position="293"/>
        <end position="322"/>
    </location>
</feature>
<evidence type="ECO:0000313" key="8">
    <source>
        <dbReference type="EMBL" id="KAH8075859.1"/>
    </source>
</evidence>
<feature type="compositionally biased region" description="Polar residues" evidence="5">
    <location>
        <begin position="212"/>
        <end position="232"/>
    </location>
</feature>
<keyword evidence="3" id="KW-0862">Zinc</keyword>
<evidence type="ECO:0000313" key="9">
    <source>
        <dbReference type="Proteomes" id="UP000813824"/>
    </source>
</evidence>
<dbReference type="PROSITE" id="PS51745">
    <property type="entry name" value="PB1"/>
    <property type="match status" value="1"/>
</dbReference>
<feature type="domain" description="PB1" evidence="7">
    <location>
        <begin position="19"/>
        <end position="111"/>
    </location>
</feature>
<dbReference type="GO" id="GO:0008270">
    <property type="term" value="F:zinc ion binding"/>
    <property type="evidence" value="ECO:0007669"/>
    <property type="project" value="UniProtKB-KW"/>
</dbReference>
<protein>
    <submittedName>
        <fullName evidence="8">Uncharacterized protein</fullName>
    </submittedName>
</protein>
<dbReference type="Pfam" id="PF00569">
    <property type="entry name" value="ZZ"/>
    <property type="match status" value="3"/>
</dbReference>
<dbReference type="GO" id="GO:0035973">
    <property type="term" value="P:aggrephagy"/>
    <property type="evidence" value="ECO:0007669"/>
    <property type="project" value="TreeGrafter"/>
</dbReference>
<dbReference type="GO" id="GO:0007032">
    <property type="term" value="P:endosome organization"/>
    <property type="evidence" value="ECO:0007669"/>
    <property type="project" value="TreeGrafter"/>
</dbReference>
<dbReference type="AlphaFoldDB" id="A0A8K0UCS5"/>
<feature type="region of interest" description="Disordered" evidence="5">
    <location>
        <begin position="584"/>
        <end position="605"/>
    </location>
</feature>
<keyword evidence="9" id="KW-1185">Reference proteome</keyword>
<dbReference type="InterPro" id="IPR053793">
    <property type="entry name" value="PB1-like"/>
</dbReference>
<dbReference type="PROSITE" id="PS50135">
    <property type="entry name" value="ZF_ZZ_2"/>
    <property type="match status" value="3"/>
</dbReference>
<proteinExistence type="predicted"/>
<dbReference type="GO" id="GO:0005080">
    <property type="term" value="F:protein kinase C binding"/>
    <property type="evidence" value="ECO:0007669"/>
    <property type="project" value="TreeGrafter"/>
</dbReference>
<evidence type="ECO:0000256" key="1">
    <source>
        <dbReference type="ARBA" id="ARBA00022723"/>
    </source>
</evidence>
<dbReference type="InterPro" id="IPR043145">
    <property type="entry name" value="Znf_ZZ_sf"/>
</dbReference>
<evidence type="ECO:0000256" key="5">
    <source>
        <dbReference type="SAM" id="MobiDB-lite"/>
    </source>
</evidence>
<feature type="region of interest" description="Disordered" evidence="5">
    <location>
        <begin position="160"/>
        <end position="242"/>
    </location>
</feature>
<dbReference type="OrthoDB" id="661148at2759"/>
<keyword evidence="1" id="KW-0479">Metal-binding</keyword>
<name>A0A8K0UCS5_9AGAR</name>
<dbReference type="Gene3D" id="3.30.60.90">
    <property type="match status" value="4"/>
</dbReference>
<feature type="compositionally biased region" description="Low complexity" evidence="5">
    <location>
        <begin position="384"/>
        <end position="402"/>
    </location>
</feature>
<comment type="caution">
    <text evidence="8">The sequence shown here is derived from an EMBL/GenBank/DDBJ whole genome shotgun (WGS) entry which is preliminary data.</text>
</comment>
<dbReference type="GO" id="GO:0016235">
    <property type="term" value="C:aggresome"/>
    <property type="evidence" value="ECO:0007669"/>
    <property type="project" value="TreeGrafter"/>
</dbReference>
<feature type="compositionally biased region" description="Polar residues" evidence="5">
    <location>
        <begin position="357"/>
        <end position="372"/>
    </location>
</feature>
<feature type="domain" description="ZZ-type" evidence="6">
    <location>
        <begin position="643"/>
        <end position="695"/>
    </location>
</feature>
<feature type="region of interest" description="Disordered" evidence="5">
    <location>
        <begin position="254"/>
        <end position="274"/>
    </location>
</feature>
<dbReference type="SUPFAM" id="SSF54277">
    <property type="entry name" value="CAD &amp; PB1 domains"/>
    <property type="match status" value="1"/>
</dbReference>
<evidence type="ECO:0000256" key="2">
    <source>
        <dbReference type="ARBA" id="ARBA00022771"/>
    </source>
</evidence>
<feature type="compositionally biased region" description="Polar residues" evidence="5">
    <location>
        <begin position="259"/>
        <end position="271"/>
    </location>
</feature>
<dbReference type="GO" id="GO:0000423">
    <property type="term" value="P:mitophagy"/>
    <property type="evidence" value="ECO:0007669"/>
    <property type="project" value="TreeGrafter"/>
</dbReference>
<dbReference type="PANTHER" id="PTHR15090:SF0">
    <property type="entry name" value="SEQUESTOSOME-1"/>
    <property type="match status" value="1"/>
</dbReference>
<dbReference type="InterPro" id="IPR000270">
    <property type="entry name" value="PB1_dom"/>
</dbReference>
<dbReference type="SMART" id="SM00291">
    <property type="entry name" value="ZnF_ZZ"/>
    <property type="match status" value="4"/>
</dbReference>
<feature type="domain" description="ZZ-type" evidence="6">
    <location>
        <begin position="720"/>
        <end position="781"/>
    </location>
</feature>
<evidence type="ECO:0000259" key="6">
    <source>
        <dbReference type="PROSITE" id="PS50135"/>
    </source>
</evidence>
<dbReference type="GO" id="GO:0044753">
    <property type="term" value="C:amphisome"/>
    <property type="evidence" value="ECO:0007669"/>
    <property type="project" value="TreeGrafter"/>
</dbReference>
<dbReference type="Pfam" id="PF00564">
    <property type="entry name" value="PB1"/>
    <property type="match status" value="1"/>
</dbReference>
<feature type="compositionally biased region" description="Basic and acidic residues" evidence="5">
    <location>
        <begin position="481"/>
        <end position="491"/>
    </location>
</feature>
<dbReference type="InterPro" id="IPR000433">
    <property type="entry name" value="Znf_ZZ"/>
</dbReference>
<accession>A0A8K0UCS5</accession>
<sequence length="1012" mass="111008">MASVYSSEYSYSETLPERPLVVKCSHDGKNKRITFNSCRGTTYDFFRKRIEDSFSLSATMYAIQYTDDDGEVTDITSDGDLSEAIRYFHTGSDEAPSSSAASILSGRSFGRQRVTMRVKIAIDYDGPSLSDTGSLASLEEYRERNGSELSFSFSSARTGEVDDDSITVSSKDMGSKYDKYRGQGPRTIMSGPSRDPLIARPPRPPSSDWDEQTVSSVPRSFNNGTSSRSPQTIREDAYAEGTDPSFVFERLKRQESREGSSPGSTLASSHLQTERGAAWLRDQNARAVKSVLGNLPEPSESDAQSVGAPDDARSSMGGELELQKDGRGKFYYAYTGGPSSASHSSCDSGYDEASSITFDTGSNIDITEPSRQSLEHPPVPNRISMSSSSSPSRASSSSSSSSIHQHHPAHRSHSEPILARTDIPTELLPFIDGHTLPPTELTDCSNCGALLDSLRYVCSTCGEKEPHSHSSPTQPTYGKGKGKDLSLETRNDTFTYPPRSRAIPTASSHTLVGGEDPFHDGYSVGYDTFGKPLPALPSSPPNGPSSPHLHSGSSRSSGSSGNPGYELCANCIESVGVIHALEDFAAPGSSPRPNDWPPSPEEQQRAFSQLRRTAPRNKGQLRHAFLEKQWGPRGWQDVEQDNTHSPKCSACADPIVHRRYKCFSCADFSLCRGCYSLVHEIHPSHAFLAVPERPIRMRSEPALENPIIVTDTTGEPSMTHVGVKCAHCLREIVGARFHCAICPSVDICSNCDSAGLPGNLDSADGGHNSSHIMIKIPHPLSNAELQTASRLAIERWDKDGPRMDGSRPRRDSLISSYARTVIGRSTTSLNNASTSGETDSHGVQCAQCRKNIVGVRYQCGSCPSKPTAYNLCAECEPHSYVSHDPMHVFFKLPRPVDTPIESEDPILPPIYKVPAGPVDGVYNSYYPSQYLQTLTHRFAVCDRCMLRIVGEWFRCVYCPKDLCFHCESNDTHDNSHFFMVFKSQVDMEMFRDFAQIRSPSPSPALRFQVYRQ</sequence>
<evidence type="ECO:0000259" key="7">
    <source>
        <dbReference type="PROSITE" id="PS51745"/>
    </source>
</evidence>
<feature type="region of interest" description="Disordered" evidence="5">
    <location>
        <begin position="461"/>
        <end position="512"/>
    </location>
</feature>
<dbReference type="EMBL" id="JAEVFJ010000069">
    <property type="protein sequence ID" value="KAH8075859.1"/>
    <property type="molecule type" value="Genomic_DNA"/>
</dbReference>
<gene>
    <name evidence="8" type="ORF">BXZ70DRAFT_963595</name>
</gene>
<dbReference type="Gene3D" id="3.10.20.90">
    <property type="entry name" value="Phosphatidylinositol 3-kinase Catalytic Subunit, Chain A, domain 1"/>
    <property type="match status" value="1"/>
</dbReference>
<dbReference type="CDD" id="cd02340">
    <property type="entry name" value="ZZ_NBR1_like"/>
    <property type="match status" value="1"/>
</dbReference>
<evidence type="ECO:0000256" key="4">
    <source>
        <dbReference type="PROSITE-ProRule" id="PRU00228"/>
    </source>
</evidence>
<feature type="domain" description="ZZ-type" evidence="6">
    <location>
        <begin position="840"/>
        <end position="897"/>
    </location>
</feature>
<feature type="compositionally biased region" description="Low complexity" evidence="5">
    <location>
        <begin position="545"/>
        <end position="561"/>
    </location>
</feature>
<evidence type="ECO:0000256" key="3">
    <source>
        <dbReference type="ARBA" id="ARBA00022833"/>
    </source>
</evidence>
<dbReference type="Proteomes" id="UP000813824">
    <property type="component" value="Unassembled WGS sequence"/>
</dbReference>
<keyword evidence="2 4" id="KW-0863">Zinc-finger</keyword>
<dbReference type="InterPro" id="IPR052260">
    <property type="entry name" value="Autophagy_Rcpt_SigReg"/>
</dbReference>